<name>A0AA95EYS2_9BACL</name>
<organism evidence="2 3">
    <name type="scientific">Candidatus Cohnella colombiensis</name>
    <dbReference type="NCBI Taxonomy" id="3121368"/>
    <lineage>
        <taxon>Bacteria</taxon>
        <taxon>Bacillati</taxon>
        <taxon>Bacillota</taxon>
        <taxon>Bacilli</taxon>
        <taxon>Bacillales</taxon>
        <taxon>Paenibacillaceae</taxon>
        <taxon>Cohnella</taxon>
    </lineage>
</organism>
<protein>
    <submittedName>
        <fullName evidence="2">Uncharacterized protein</fullName>
    </submittedName>
</protein>
<evidence type="ECO:0000313" key="2">
    <source>
        <dbReference type="EMBL" id="WEK55396.1"/>
    </source>
</evidence>
<keyword evidence="3" id="KW-1185">Reference proteome</keyword>
<feature type="region of interest" description="Disordered" evidence="1">
    <location>
        <begin position="1"/>
        <end position="33"/>
    </location>
</feature>
<evidence type="ECO:0000313" key="3">
    <source>
        <dbReference type="Proteomes" id="UP001178662"/>
    </source>
</evidence>
<dbReference type="EMBL" id="CP119317">
    <property type="protein sequence ID" value="WEK55396.1"/>
    <property type="molecule type" value="Genomic_DNA"/>
</dbReference>
<reference evidence="2" key="1">
    <citation type="submission" date="2023-03" db="EMBL/GenBank/DDBJ databases">
        <title>Andean soil-derived lignocellulolytic bacterial consortium as a source of novel taxa and putative plastic-active enzymes.</title>
        <authorList>
            <person name="Diaz-Garcia L."/>
            <person name="Chuvochina M."/>
            <person name="Feuerriegel G."/>
            <person name="Bunk B."/>
            <person name="Sproer C."/>
            <person name="Streit W.R."/>
            <person name="Rodriguez L.M."/>
            <person name="Overmann J."/>
            <person name="Jimenez D.J."/>
        </authorList>
    </citation>
    <scope>NUCLEOTIDE SEQUENCE</scope>
    <source>
        <strain evidence="2">MAG 2441</strain>
    </source>
</reference>
<proteinExistence type="predicted"/>
<feature type="compositionally biased region" description="Basic residues" evidence="1">
    <location>
        <begin position="14"/>
        <end position="28"/>
    </location>
</feature>
<accession>A0AA95EYS2</accession>
<sequence length="68" mass="7705">MSTKRNVSRCNCRPSKRRRPGGSKRRKQTYTVQPTENALEAPAEEIQVAPVSSFWASMWGDEVETPPL</sequence>
<dbReference type="Proteomes" id="UP001178662">
    <property type="component" value="Chromosome"/>
</dbReference>
<dbReference type="AlphaFoldDB" id="A0AA95EYS2"/>
<evidence type="ECO:0000256" key="1">
    <source>
        <dbReference type="SAM" id="MobiDB-lite"/>
    </source>
</evidence>
<gene>
    <name evidence="2" type="ORF">P0Y55_04885</name>
</gene>